<protein>
    <submittedName>
        <fullName evidence="2">Ubiquitin-conjugating enzyme E2D 4 (putative)</fullName>
    </submittedName>
</protein>
<feature type="domain" description="UBC core" evidence="1">
    <location>
        <begin position="1"/>
        <end position="165"/>
    </location>
</feature>
<dbReference type="InterPro" id="IPR000608">
    <property type="entry name" value="UBC"/>
</dbReference>
<dbReference type="InterPro" id="IPR050113">
    <property type="entry name" value="Ub_conjugating_enzyme"/>
</dbReference>
<dbReference type="Pfam" id="PF00179">
    <property type="entry name" value="UQ_con"/>
    <property type="match status" value="1"/>
</dbReference>
<dbReference type="AlphaFoldDB" id="A0A8C4QNK9"/>
<dbReference type="SUPFAM" id="SSF54495">
    <property type="entry name" value="UBC-like"/>
    <property type="match status" value="1"/>
</dbReference>
<dbReference type="PANTHER" id="PTHR24067">
    <property type="entry name" value="UBIQUITIN-CONJUGATING ENZYME E2"/>
    <property type="match status" value="1"/>
</dbReference>
<dbReference type="SMART" id="SM00212">
    <property type="entry name" value="UBCc"/>
    <property type="match status" value="1"/>
</dbReference>
<sequence length="204" mass="22741">MALKRIQKELGDLRRDPPAQCSAGPVGEDLFHWQATIMGPSESPYQGGVFFLTIHFPTDYPFKPPKVGQVRLFHRLQICWFLKPSVISIITAIATSNVSSSWWNRLLLPHASTTPILTAMEASVLTSCDHSGPLLSQFPKFCCLSAHCSVILTQMIPWCQRLHASTKMIGRSTIEWPESGQVNMPCEIVHGSHSHFATDETEGR</sequence>
<dbReference type="PROSITE" id="PS50127">
    <property type="entry name" value="UBC_2"/>
    <property type="match status" value="1"/>
</dbReference>
<dbReference type="GeneTree" id="ENSGT00940000160915"/>
<keyword evidence="3" id="KW-1185">Reference proteome</keyword>
<dbReference type="InterPro" id="IPR016135">
    <property type="entry name" value="UBQ-conjugating_enzyme/RWD"/>
</dbReference>
<evidence type="ECO:0000313" key="2">
    <source>
        <dbReference type="Ensembl" id="ENSEBUP00000017099.1"/>
    </source>
</evidence>
<organism evidence="2 3">
    <name type="scientific">Eptatretus burgeri</name>
    <name type="common">Inshore hagfish</name>
    <dbReference type="NCBI Taxonomy" id="7764"/>
    <lineage>
        <taxon>Eukaryota</taxon>
        <taxon>Metazoa</taxon>
        <taxon>Chordata</taxon>
        <taxon>Craniata</taxon>
        <taxon>Vertebrata</taxon>
        <taxon>Cyclostomata</taxon>
        <taxon>Myxini</taxon>
        <taxon>Myxiniformes</taxon>
        <taxon>Myxinidae</taxon>
        <taxon>Eptatretinae</taxon>
        <taxon>Eptatretus</taxon>
    </lineage>
</organism>
<name>A0A8C4QNK9_EPTBU</name>
<dbReference type="Gene3D" id="3.10.110.10">
    <property type="entry name" value="Ubiquitin Conjugating Enzyme"/>
    <property type="match status" value="1"/>
</dbReference>
<accession>A0A8C4QNK9</accession>
<evidence type="ECO:0000313" key="3">
    <source>
        <dbReference type="Proteomes" id="UP000694388"/>
    </source>
</evidence>
<reference evidence="2" key="1">
    <citation type="submission" date="2025-08" db="UniProtKB">
        <authorList>
            <consortium name="Ensembl"/>
        </authorList>
    </citation>
    <scope>IDENTIFICATION</scope>
</reference>
<reference evidence="2" key="2">
    <citation type="submission" date="2025-09" db="UniProtKB">
        <authorList>
            <consortium name="Ensembl"/>
        </authorList>
    </citation>
    <scope>IDENTIFICATION</scope>
</reference>
<dbReference type="Proteomes" id="UP000694388">
    <property type="component" value="Unplaced"/>
</dbReference>
<evidence type="ECO:0000259" key="1">
    <source>
        <dbReference type="PROSITE" id="PS50127"/>
    </source>
</evidence>
<dbReference type="Ensembl" id="ENSEBUT00000017676.1">
    <property type="protein sequence ID" value="ENSEBUP00000017099.1"/>
    <property type="gene ID" value="ENSEBUG00000010694.1"/>
</dbReference>
<proteinExistence type="predicted"/>